<dbReference type="Proteomes" id="UP000177042">
    <property type="component" value="Unassembled WGS sequence"/>
</dbReference>
<evidence type="ECO:0000256" key="1">
    <source>
        <dbReference type="ARBA" id="ARBA00007553"/>
    </source>
</evidence>
<comment type="similarity">
    <text evidence="1">Belongs to the N-acetylmuramoyl-L-alanine amidase 2 family.</text>
</comment>
<dbReference type="Gene3D" id="3.40.80.10">
    <property type="entry name" value="Peptidoglycan recognition protein-like"/>
    <property type="match status" value="1"/>
</dbReference>
<reference evidence="4 5" key="1">
    <citation type="journal article" date="2016" name="Nat. Commun.">
        <title>Thousands of microbial genomes shed light on interconnected biogeochemical processes in an aquifer system.</title>
        <authorList>
            <person name="Anantharaman K."/>
            <person name="Brown C.T."/>
            <person name="Hug L.A."/>
            <person name="Sharon I."/>
            <person name="Castelle C.J."/>
            <person name="Probst A.J."/>
            <person name="Thomas B.C."/>
            <person name="Singh A."/>
            <person name="Wilkins M.J."/>
            <person name="Karaoz U."/>
            <person name="Brodie E.L."/>
            <person name="Williams K.H."/>
            <person name="Hubbard S.S."/>
            <person name="Banfield J.F."/>
        </authorList>
    </citation>
    <scope>NUCLEOTIDE SEQUENCE [LARGE SCALE GENOMIC DNA]</scope>
</reference>
<accession>A0A1F5JC97</accession>
<feature type="domain" description="N-acetylmuramoyl-L-alanine amidase" evidence="2">
    <location>
        <begin position="27"/>
        <end position="163"/>
    </location>
</feature>
<dbReference type="Pfam" id="PF01510">
    <property type="entry name" value="Amidase_2"/>
    <property type="match status" value="1"/>
</dbReference>
<sequence length="321" mass="35999">MSKTDLQIPSLGNKFIDLRDSITGDSYNWSWVRDLTQVNYLVIHHTAASDTQTPQDIANYHINTNGWGGIGYHFVIAKAGAVYYAGDISTARANVANLNEQVIGICLIGNFTSGRVPTVEQLDSAHKLCEFFINEYPNLPNITSWDKVRGHKELPNQSTTCPGDNWPEWRIQIVEGISSLSETFPLSSSERKDRIVQTYKTVLGREPDLGGLEAYVKSALSIDQILQSMVNSKEHQNLINMAKRTPDLEIQASGLQTSLAFVNQQVILLREALQEREQEINQLKMVAPAPNRTEPKEDQTLTIIQTLVNLYKFLIPLSKES</sequence>
<dbReference type="InterPro" id="IPR015510">
    <property type="entry name" value="PGRP"/>
</dbReference>
<dbReference type="AlphaFoldDB" id="A0A1F5JC97"/>
<dbReference type="PANTHER" id="PTHR11022:SF41">
    <property type="entry name" value="PEPTIDOGLYCAN-RECOGNITION PROTEIN LC-RELATED"/>
    <property type="match status" value="1"/>
</dbReference>
<dbReference type="InterPro" id="IPR006619">
    <property type="entry name" value="PGRP_domain_met/bac"/>
</dbReference>
<dbReference type="InterPro" id="IPR002502">
    <property type="entry name" value="Amidase_domain"/>
</dbReference>
<dbReference type="SUPFAM" id="SSF55846">
    <property type="entry name" value="N-acetylmuramoyl-L-alanine amidase-like"/>
    <property type="match status" value="1"/>
</dbReference>
<dbReference type="InterPro" id="IPR036505">
    <property type="entry name" value="Amidase/PGRP_sf"/>
</dbReference>
<name>A0A1F5JC97_9BACT</name>
<dbReference type="GO" id="GO:0008270">
    <property type="term" value="F:zinc ion binding"/>
    <property type="evidence" value="ECO:0007669"/>
    <property type="project" value="InterPro"/>
</dbReference>
<gene>
    <name evidence="4" type="ORF">A3C26_03665</name>
</gene>
<organism evidence="4 5">
    <name type="scientific">Candidatus Daviesbacteria bacterium RIFCSPHIGHO2_02_FULL_39_12</name>
    <dbReference type="NCBI Taxonomy" id="1797770"/>
    <lineage>
        <taxon>Bacteria</taxon>
        <taxon>Candidatus Daviesiibacteriota</taxon>
    </lineage>
</organism>
<dbReference type="EMBL" id="MFCX01000013">
    <property type="protein sequence ID" value="OGE26261.1"/>
    <property type="molecule type" value="Genomic_DNA"/>
</dbReference>
<evidence type="ECO:0000313" key="4">
    <source>
        <dbReference type="EMBL" id="OGE26261.1"/>
    </source>
</evidence>
<feature type="domain" description="Peptidoglycan recognition protein family" evidence="3">
    <location>
        <begin position="16"/>
        <end position="152"/>
    </location>
</feature>
<dbReference type="SMART" id="SM00701">
    <property type="entry name" value="PGRP"/>
    <property type="match status" value="1"/>
</dbReference>
<dbReference type="CDD" id="cd06583">
    <property type="entry name" value="PGRP"/>
    <property type="match status" value="1"/>
</dbReference>
<comment type="caution">
    <text evidence="4">The sequence shown here is derived from an EMBL/GenBank/DDBJ whole genome shotgun (WGS) entry which is preliminary data.</text>
</comment>
<evidence type="ECO:0000259" key="3">
    <source>
        <dbReference type="SMART" id="SM00701"/>
    </source>
</evidence>
<proteinExistence type="inferred from homology"/>
<evidence type="ECO:0000313" key="5">
    <source>
        <dbReference type="Proteomes" id="UP000177042"/>
    </source>
</evidence>
<dbReference type="GO" id="GO:0009253">
    <property type="term" value="P:peptidoglycan catabolic process"/>
    <property type="evidence" value="ECO:0007669"/>
    <property type="project" value="InterPro"/>
</dbReference>
<protein>
    <recommendedName>
        <fullName evidence="6">Peptidoglycan recognition protein family domain-containing protein</fullName>
    </recommendedName>
</protein>
<dbReference type="SMART" id="SM00644">
    <property type="entry name" value="Ami_2"/>
    <property type="match status" value="1"/>
</dbReference>
<dbReference type="PANTHER" id="PTHR11022">
    <property type="entry name" value="PEPTIDOGLYCAN RECOGNITION PROTEIN"/>
    <property type="match status" value="1"/>
</dbReference>
<evidence type="ECO:0008006" key="6">
    <source>
        <dbReference type="Google" id="ProtNLM"/>
    </source>
</evidence>
<evidence type="ECO:0000259" key="2">
    <source>
        <dbReference type="SMART" id="SM00644"/>
    </source>
</evidence>
<dbReference type="GO" id="GO:0008745">
    <property type="term" value="F:N-acetylmuramoyl-L-alanine amidase activity"/>
    <property type="evidence" value="ECO:0007669"/>
    <property type="project" value="InterPro"/>
</dbReference>